<accession>A0A1W1X8N7</accession>
<evidence type="ECO:0000313" key="3">
    <source>
        <dbReference type="Proteomes" id="UP000192761"/>
    </source>
</evidence>
<keyword evidence="1" id="KW-0812">Transmembrane</keyword>
<dbReference type="AlphaFoldDB" id="A0A1W1X8N7"/>
<keyword evidence="3" id="KW-1185">Reference proteome</keyword>
<sequence length="73" mass="7820">MALANRWRNPALFGAAAGAILTPALLVRAGLTLTWLRSGIAPGIVLICAIVGLMTICTTLFRLLFEALPEREE</sequence>
<protein>
    <submittedName>
        <fullName evidence="2">Uncharacterized protein</fullName>
    </submittedName>
</protein>
<evidence type="ECO:0000256" key="1">
    <source>
        <dbReference type="SAM" id="Phobius"/>
    </source>
</evidence>
<dbReference type="STRING" id="1121001.SAMN02745857_00857"/>
<evidence type="ECO:0000313" key="2">
    <source>
        <dbReference type="EMBL" id="SMC20194.1"/>
    </source>
</evidence>
<dbReference type="Proteomes" id="UP000192761">
    <property type="component" value="Unassembled WGS sequence"/>
</dbReference>
<feature type="transmembrane region" description="Helical" evidence="1">
    <location>
        <begin position="39"/>
        <end position="65"/>
    </location>
</feature>
<proteinExistence type="predicted"/>
<keyword evidence="1" id="KW-0472">Membrane</keyword>
<dbReference type="RefSeq" id="WP_084089311.1">
    <property type="nucleotide sequence ID" value="NZ_FWXD01000004.1"/>
</dbReference>
<dbReference type="EMBL" id="FWXD01000004">
    <property type="protein sequence ID" value="SMC20194.1"/>
    <property type="molecule type" value="Genomic_DNA"/>
</dbReference>
<organism evidence="2 3">
    <name type="scientific">Andreprevotia lacus DSM 23236</name>
    <dbReference type="NCBI Taxonomy" id="1121001"/>
    <lineage>
        <taxon>Bacteria</taxon>
        <taxon>Pseudomonadati</taxon>
        <taxon>Pseudomonadota</taxon>
        <taxon>Betaproteobacteria</taxon>
        <taxon>Neisseriales</taxon>
        <taxon>Chitinibacteraceae</taxon>
        <taxon>Andreprevotia</taxon>
    </lineage>
</organism>
<name>A0A1W1X8N7_9NEIS</name>
<keyword evidence="1" id="KW-1133">Transmembrane helix</keyword>
<reference evidence="2 3" key="1">
    <citation type="submission" date="2017-04" db="EMBL/GenBank/DDBJ databases">
        <authorList>
            <person name="Afonso C.L."/>
            <person name="Miller P.J."/>
            <person name="Scott M.A."/>
            <person name="Spackman E."/>
            <person name="Goraichik I."/>
            <person name="Dimitrov K.M."/>
            <person name="Suarez D.L."/>
            <person name="Swayne D.E."/>
        </authorList>
    </citation>
    <scope>NUCLEOTIDE SEQUENCE [LARGE SCALE GENOMIC DNA]</scope>
    <source>
        <strain evidence="2 3">DSM 23236</strain>
    </source>
</reference>
<gene>
    <name evidence="2" type="ORF">SAMN02745857_00857</name>
</gene>